<name>A0ABQ7H1C2_DUNSA</name>
<reference evidence="2" key="1">
    <citation type="submission" date="2017-08" db="EMBL/GenBank/DDBJ databases">
        <authorList>
            <person name="Polle J.E."/>
            <person name="Barry K."/>
            <person name="Cushman J."/>
            <person name="Schmutz J."/>
            <person name="Tran D."/>
            <person name="Hathwaick L.T."/>
            <person name="Yim W.C."/>
            <person name="Jenkins J."/>
            <person name="Mckie-Krisberg Z.M."/>
            <person name="Prochnik S."/>
            <person name="Lindquist E."/>
            <person name="Dockter R.B."/>
            <person name="Adam C."/>
            <person name="Molina H."/>
            <person name="Bunkerborg J."/>
            <person name="Jin E."/>
            <person name="Buchheim M."/>
            <person name="Magnuson J."/>
        </authorList>
    </citation>
    <scope>NUCLEOTIDE SEQUENCE</scope>
    <source>
        <strain evidence="2">CCAP 19/18</strain>
    </source>
</reference>
<gene>
    <name evidence="2" type="ORF">DUNSADRAFT_16029</name>
</gene>
<keyword evidence="3" id="KW-1185">Reference proteome</keyword>
<evidence type="ECO:0000256" key="1">
    <source>
        <dbReference type="SAM" id="MobiDB-lite"/>
    </source>
</evidence>
<evidence type="ECO:0008006" key="4">
    <source>
        <dbReference type="Google" id="ProtNLM"/>
    </source>
</evidence>
<dbReference type="Proteomes" id="UP000815325">
    <property type="component" value="Unassembled WGS sequence"/>
</dbReference>
<comment type="caution">
    <text evidence="2">The sequence shown here is derived from an EMBL/GenBank/DDBJ whole genome shotgun (WGS) entry which is preliminary data.</text>
</comment>
<organism evidence="2 3">
    <name type="scientific">Dunaliella salina</name>
    <name type="common">Green alga</name>
    <name type="synonym">Protococcus salinus</name>
    <dbReference type="NCBI Taxonomy" id="3046"/>
    <lineage>
        <taxon>Eukaryota</taxon>
        <taxon>Viridiplantae</taxon>
        <taxon>Chlorophyta</taxon>
        <taxon>core chlorophytes</taxon>
        <taxon>Chlorophyceae</taxon>
        <taxon>CS clade</taxon>
        <taxon>Chlamydomonadales</taxon>
        <taxon>Dunaliellaceae</taxon>
        <taxon>Dunaliella</taxon>
    </lineage>
</organism>
<sequence>MGETEEASMLQRLEASILDLEACLDEAAEPSKRILPHNPSPESVLAYAHLIRQTTFARTTASLPPAPQQWQMAQSSLTRIAREQAASQRMLAQQQLLQAQPSRPPVVQQQAASGLPEGPAVHPDGKGRQVDGGLEQKLAEQTHEQQQPVPAPEKPVPAAAPKPVNPSAFDFILNADMEEVDEVSSSSSSDDDDDEL</sequence>
<evidence type="ECO:0000313" key="2">
    <source>
        <dbReference type="EMBL" id="KAF5840656.1"/>
    </source>
</evidence>
<accession>A0ABQ7H1C2</accession>
<dbReference type="EMBL" id="MU069507">
    <property type="protein sequence ID" value="KAF5840656.1"/>
    <property type="molecule type" value="Genomic_DNA"/>
</dbReference>
<proteinExistence type="predicted"/>
<evidence type="ECO:0000313" key="3">
    <source>
        <dbReference type="Proteomes" id="UP000815325"/>
    </source>
</evidence>
<feature type="compositionally biased region" description="Pro residues" evidence="1">
    <location>
        <begin position="149"/>
        <end position="164"/>
    </location>
</feature>
<protein>
    <recommendedName>
        <fullName evidence="4">Mediator of RNA polymerase II transcription subunit 4</fullName>
    </recommendedName>
</protein>
<feature type="region of interest" description="Disordered" evidence="1">
    <location>
        <begin position="94"/>
        <end position="196"/>
    </location>
</feature>